<proteinExistence type="predicted"/>
<gene>
    <name evidence="1" type="ORF">SAMN05216576_107257</name>
</gene>
<evidence type="ECO:0000313" key="1">
    <source>
        <dbReference type="EMBL" id="SDC87389.1"/>
    </source>
</evidence>
<dbReference type="AlphaFoldDB" id="A0A1G6Q4X6"/>
<dbReference type="EMBL" id="FMZQ01000007">
    <property type="protein sequence ID" value="SDC87389.1"/>
    <property type="molecule type" value="Genomic_DNA"/>
</dbReference>
<dbReference type="Proteomes" id="UP000199467">
    <property type="component" value="Unassembled WGS sequence"/>
</dbReference>
<sequence>MVESLKTEGLLVRVKVPLVAFAMSLVGLVVALVLRPDGILLAVATGAFVLLFAFQASMAAAASLKACSSTNGPGSSARRKFALGVFWAWLALIMFTVCYNPALAASTVGGFVVDTVLGGALLWCMALSGIAGYEAFQLTRAGQPEEAATVAVPSHDPELVSQRARVASNVSLEQGQQNERHDG</sequence>
<dbReference type="RefSeq" id="WP_090336809.1">
    <property type="nucleotide sequence ID" value="NZ_FMZQ01000007.1"/>
</dbReference>
<keyword evidence="2" id="KW-1185">Reference proteome</keyword>
<organism evidence="1 2">
    <name type="scientific">Ectopseudomonas chengduensis</name>
    <dbReference type="NCBI Taxonomy" id="489632"/>
    <lineage>
        <taxon>Bacteria</taxon>
        <taxon>Pseudomonadati</taxon>
        <taxon>Pseudomonadota</taxon>
        <taxon>Gammaproteobacteria</taxon>
        <taxon>Pseudomonadales</taxon>
        <taxon>Pseudomonadaceae</taxon>
        <taxon>Ectopseudomonas</taxon>
    </lineage>
</organism>
<name>A0A1G6Q4X6_9GAMM</name>
<evidence type="ECO:0000313" key="2">
    <source>
        <dbReference type="Proteomes" id="UP000199467"/>
    </source>
</evidence>
<accession>A0A1G6Q4X6</accession>
<protein>
    <submittedName>
        <fullName evidence="1">Uncharacterized protein</fullName>
    </submittedName>
</protein>
<reference evidence="2" key="1">
    <citation type="submission" date="2016-10" db="EMBL/GenBank/DDBJ databases">
        <authorList>
            <person name="Varghese N."/>
            <person name="Submissions S."/>
        </authorList>
    </citation>
    <scope>NUCLEOTIDE SEQUENCE [LARGE SCALE GENOMIC DNA]</scope>
    <source>
        <strain evidence="2">DSM 26382</strain>
    </source>
</reference>